<dbReference type="RefSeq" id="WP_168450272.1">
    <property type="nucleotide sequence ID" value="NZ_JAAWWK010000003.1"/>
</dbReference>
<dbReference type="PANTHER" id="PTHR44520">
    <property type="entry name" value="RESPONSE REGULATOR RCP1-RELATED"/>
    <property type="match status" value="1"/>
</dbReference>
<evidence type="ECO:0000313" key="4">
    <source>
        <dbReference type="Proteomes" id="UP000765845"/>
    </source>
</evidence>
<protein>
    <submittedName>
        <fullName evidence="3">Response regulator</fullName>
    </submittedName>
</protein>
<dbReference type="Proteomes" id="UP000765845">
    <property type="component" value="Unassembled WGS sequence"/>
</dbReference>
<comment type="caution">
    <text evidence="3">The sequence shown here is derived from an EMBL/GenBank/DDBJ whole genome shotgun (WGS) entry which is preliminary data.</text>
</comment>
<dbReference type="Gene3D" id="3.40.50.2300">
    <property type="match status" value="1"/>
</dbReference>
<keyword evidence="1" id="KW-0597">Phosphoprotein</keyword>
<name>A0ABX1GFL0_9GAMM</name>
<evidence type="ECO:0000313" key="3">
    <source>
        <dbReference type="EMBL" id="NKI17730.1"/>
    </source>
</evidence>
<dbReference type="InterPro" id="IPR052893">
    <property type="entry name" value="TCS_response_regulator"/>
</dbReference>
<dbReference type="PROSITE" id="PS50110">
    <property type="entry name" value="RESPONSE_REGULATORY"/>
    <property type="match status" value="1"/>
</dbReference>
<dbReference type="InterPro" id="IPR001789">
    <property type="entry name" value="Sig_transdc_resp-reg_receiver"/>
</dbReference>
<dbReference type="SMART" id="SM00448">
    <property type="entry name" value="REC"/>
    <property type="match status" value="1"/>
</dbReference>
<gene>
    <name evidence="3" type="ORF">HCU74_09880</name>
</gene>
<evidence type="ECO:0000256" key="1">
    <source>
        <dbReference type="PROSITE-ProRule" id="PRU00169"/>
    </source>
</evidence>
<dbReference type="EMBL" id="JAAWWK010000003">
    <property type="protein sequence ID" value="NKI17730.1"/>
    <property type="molecule type" value="Genomic_DNA"/>
</dbReference>
<accession>A0ABX1GFL0</accession>
<organism evidence="3 4">
    <name type="scientific">Spongiibacter thalassae</name>
    <dbReference type="NCBI Taxonomy" id="2721624"/>
    <lineage>
        <taxon>Bacteria</taxon>
        <taxon>Pseudomonadati</taxon>
        <taxon>Pseudomonadota</taxon>
        <taxon>Gammaproteobacteria</taxon>
        <taxon>Cellvibrionales</taxon>
        <taxon>Spongiibacteraceae</taxon>
        <taxon>Spongiibacter</taxon>
    </lineage>
</organism>
<feature type="domain" description="Response regulatory" evidence="2">
    <location>
        <begin position="6"/>
        <end position="133"/>
    </location>
</feature>
<dbReference type="PANTHER" id="PTHR44520:SF2">
    <property type="entry name" value="RESPONSE REGULATOR RCP1"/>
    <property type="match status" value="1"/>
</dbReference>
<sequence>MKKLKTILLVDDCEATNLIHRLIIEKYGCVEEVVETLNGAEAMAFLKTKRNGAYPQPELVFLDVNMPVMNGWEFLDAYRELPESQLAGVVVVMLTTSTNPDDRTRAQELNEISLFASKPLSIDTIDKVLAQHYPDSLREDYPAR</sequence>
<reference evidence="3 4" key="1">
    <citation type="submission" date="2020-04" db="EMBL/GenBank/DDBJ databases">
        <authorList>
            <person name="Yoon J."/>
        </authorList>
    </citation>
    <scope>NUCLEOTIDE SEQUENCE [LARGE SCALE GENOMIC DNA]</scope>
    <source>
        <strain evidence="3 4">KMU-166</strain>
    </source>
</reference>
<evidence type="ECO:0000259" key="2">
    <source>
        <dbReference type="PROSITE" id="PS50110"/>
    </source>
</evidence>
<dbReference type="InterPro" id="IPR011006">
    <property type="entry name" value="CheY-like_superfamily"/>
</dbReference>
<feature type="modified residue" description="4-aspartylphosphate" evidence="1">
    <location>
        <position position="63"/>
    </location>
</feature>
<dbReference type="SUPFAM" id="SSF52172">
    <property type="entry name" value="CheY-like"/>
    <property type="match status" value="1"/>
</dbReference>
<proteinExistence type="predicted"/>
<dbReference type="Pfam" id="PF00072">
    <property type="entry name" value="Response_reg"/>
    <property type="match status" value="1"/>
</dbReference>
<keyword evidence="4" id="KW-1185">Reference proteome</keyword>